<comment type="similarity">
    <text evidence="2">Belongs to the sulfatase family.</text>
</comment>
<keyword evidence="10" id="KW-1185">Reference proteome</keyword>
<dbReference type="PROSITE" id="PS00149">
    <property type="entry name" value="SULFATASE_2"/>
    <property type="match status" value="1"/>
</dbReference>
<dbReference type="Gene3D" id="3.40.720.10">
    <property type="entry name" value="Alkaline Phosphatase, subunit A"/>
    <property type="match status" value="1"/>
</dbReference>
<dbReference type="InterPro" id="IPR017850">
    <property type="entry name" value="Alkaline_phosphatase_core_sf"/>
</dbReference>
<dbReference type="SUPFAM" id="SSF53649">
    <property type="entry name" value="Alkaline phosphatase-like"/>
    <property type="match status" value="1"/>
</dbReference>
<reference evidence="9 10" key="1">
    <citation type="submission" date="2024-04" db="EMBL/GenBank/DDBJ databases">
        <authorList>
            <consortium name="Genoscope - CEA"/>
            <person name="William W."/>
        </authorList>
    </citation>
    <scope>NUCLEOTIDE SEQUENCE [LARGE SCALE GENOMIC DNA]</scope>
</reference>
<comment type="cofactor">
    <cofactor evidence="1">
        <name>Ca(2+)</name>
        <dbReference type="ChEBI" id="CHEBI:29108"/>
    </cofactor>
</comment>
<evidence type="ECO:0000256" key="5">
    <source>
        <dbReference type="ARBA" id="ARBA00022837"/>
    </source>
</evidence>
<comment type="caution">
    <text evidence="9">The sequence shown here is derived from an EMBL/GenBank/DDBJ whole genome shotgun (WGS) entry which is preliminary data.</text>
</comment>
<dbReference type="AlphaFoldDB" id="A0AAV2HH74"/>
<evidence type="ECO:0000256" key="2">
    <source>
        <dbReference type="ARBA" id="ARBA00008779"/>
    </source>
</evidence>
<evidence type="ECO:0000256" key="7">
    <source>
        <dbReference type="SAM" id="SignalP"/>
    </source>
</evidence>
<dbReference type="Proteomes" id="UP001497497">
    <property type="component" value="Unassembled WGS sequence"/>
</dbReference>
<proteinExistence type="inferred from homology"/>
<keyword evidence="3" id="KW-0479">Metal-binding</keyword>
<organism evidence="9 10">
    <name type="scientific">Lymnaea stagnalis</name>
    <name type="common">Great pond snail</name>
    <name type="synonym">Helix stagnalis</name>
    <dbReference type="NCBI Taxonomy" id="6523"/>
    <lineage>
        <taxon>Eukaryota</taxon>
        <taxon>Metazoa</taxon>
        <taxon>Spiralia</taxon>
        <taxon>Lophotrochozoa</taxon>
        <taxon>Mollusca</taxon>
        <taxon>Gastropoda</taxon>
        <taxon>Heterobranchia</taxon>
        <taxon>Euthyneura</taxon>
        <taxon>Panpulmonata</taxon>
        <taxon>Hygrophila</taxon>
        <taxon>Lymnaeoidea</taxon>
        <taxon>Lymnaeidae</taxon>
        <taxon>Lymnaea</taxon>
    </lineage>
</organism>
<name>A0AAV2HH74_LYMST</name>
<dbReference type="PANTHER" id="PTHR10342:SF274">
    <property type="entry name" value="ARYLSULFATASE B"/>
    <property type="match status" value="1"/>
</dbReference>
<protein>
    <recommendedName>
        <fullName evidence="8">Sulfatase N-terminal domain-containing protein</fullName>
    </recommendedName>
</protein>
<feature type="domain" description="Sulfatase N-terminal" evidence="8">
    <location>
        <begin position="29"/>
        <end position="386"/>
    </location>
</feature>
<feature type="signal peptide" evidence="7">
    <location>
        <begin position="1"/>
        <end position="25"/>
    </location>
</feature>
<dbReference type="GO" id="GO:0008484">
    <property type="term" value="F:sulfuric ester hydrolase activity"/>
    <property type="evidence" value="ECO:0007669"/>
    <property type="project" value="InterPro"/>
</dbReference>
<evidence type="ECO:0000256" key="6">
    <source>
        <dbReference type="ARBA" id="ARBA00023180"/>
    </source>
</evidence>
<gene>
    <name evidence="9" type="ORF">GSLYS_00005476001</name>
</gene>
<feature type="chain" id="PRO_5043774479" description="Sulfatase N-terminal domain-containing protein" evidence="7">
    <location>
        <begin position="26"/>
        <end position="546"/>
    </location>
</feature>
<keyword evidence="6" id="KW-0325">Glycoprotein</keyword>
<accession>A0AAV2HH74</accession>
<dbReference type="PANTHER" id="PTHR10342">
    <property type="entry name" value="ARYLSULFATASE"/>
    <property type="match status" value="1"/>
</dbReference>
<evidence type="ECO:0000256" key="4">
    <source>
        <dbReference type="ARBA" id="ARBA00022801"/>
    </source>
</evidence>
<dbReference type="GO" id="GO:0046872">
    <property type="term" value="F:metal ion binding"/>
    <property type="evidence" value="ECO:0007669"/>
    <property type="project" value="UniProtKB-KW"/>
</dbReference>
<keyword evidence="5" id="KW-0106">Calcium</keyword>
<dbReference type="InterPro" id="IPR047115">
    <property type="entry name" value="ARSB"/>
</dbReference>
<evidence type="ECO:0000313" key="9">
    <source>
        <dbReference type="EMBL" id="CAL1531381.1"/>
    </source>
</evidence>
<dbReference type="InterPro" id="IPR024607">
    <property type="entry name" value="Sulfatase_CS"/>
</dbReference>
<dbReference type="EMBL" id="CAXITT010000087">
    <property type="protein sequence ID" value="CAL1531381.1"/>
    <property type="molecule type" value="Genomic_DNA"/>
</dbReference>
<evidence type="ECO:0000256" key="1">
    <source>
        <dbReference type="ARBA" id="ARBA00001913"/>
    </source>
</evidence>
<dbReference type="Pfam" id="PF00884">
    <property type="entry name" value="Sulfatase"/>
    <property type="match status" value="1"/>
</dbReference>
<evidence type="ECO:0000313" key="10">
    <source>
        <dbReference type="Proteomes" id="UP001497497"/>
    </source>
</evidence>
<keyword evidence="7" id="KW-0732">Signal</keyword>
<sequence>MHGRWSYPLCLWILLFIDNKIVVQCQKSPNIVFVFADDYGYHDIGYHGAEIATPNLDRLAAQGVKLENYYVQPICSPTRSQLMTGRYQIHTGLQHNIIWPSQPYGLPLEFPTLANFLKDQGYSTHAVGKWHLGLYKKEYTPLNRGFDTFYGYWEGGEDYYTYYNCDTFHNKTIDEGPTITRSYSPKDISSGTHDKAVQWCGYDLRDMDRPVTNMNGTYSTHLYTKKAIDVINQARIAEKPFFLYLAYQAVHSPMEVPLKYLTPYANIQNKNRRIYAVMISHLYIMAENLFLGMTSCMDEGVGNVTQALKDAGLWDNTIFIFSTDNGGEVNAGGNNWPLRGYKHTLWEGGVRGIGFVTGPLVKQQGMVSKELMHVSDWFPTIADMVGAKVNSSLKLDGVSQWPMINQGKRSEREEILHNIDILEPLLGKRLFEDTFDTRVRAAIRVGDYKLITGNPGDGKWYPPPHLLKFNQSFPDPRAPDDKNVWLFNVQEDPSEAVDLSNIYVGQVRRMLDRLQYYNSTAVPPQYPQSEPDCDPKLHGGYWGPWL</sequence>
<evidence type="ECO:0000259" key="8">
    <source>
        <dbReference type="Pfam" id="PF00884"/>
    </source>
</evidence>
<dbReference type="CDD" id="cd16029">
    <property type="entry name" value="4-S"/>
    <property type="match status" value="1"/>
</dbReference>
<evidence type="ECO:0000256" key="3">
    <source>
        <dbReference type="ARBA" id="ARBA00022723"/>
    </source>
</evidence>
<dbReference type="Gene3D" id="3.30.1120.10">
    <property type="match status" value="1"/>
</dbReference>
<dbReference type="InterPro" id="IPR000917">
    <property type="entry name" value="Sulfatase_N"/>
</dbReference>
<keyword evidence="4" id="KW-0378">Hydrolase</keyword>
<dbReference type="PROSITE" id="PS00523">
    <property type="entry name" value="SULFATASE_1"/>
    <property type="match status" value="1"/>
</dbReference>